<dbReference type="InterPro" id="IPR032808">
    <property type="entry name" value="DoxX"/>
</dbReference>
<dbReference type="PANTHER" id="PTHR33452:SF1">
    <property type="entry name" value="INNER MEMBRANE PROTEIN YPHA-RELATED"/>
    <property type="match status" value="1"/>
</dbReference>
<evidence type="ECO:0000256" key="6">
    <source>
        <dbReference type="ARBA" id="ARBA00023136"/>
    </source>
</evidence>
<name>A0ABW0M8B1_9BURK</name>
<evidence type="ECO:0000256" key="3">
    <source>
        <dbReference type="ARBA" id="ARBA00022475"/>
    </source>
</evidence>
<feature type="transmembrane region" description="Helical" evidence="7">
    <location>
        <begin position="61"/>
        <end position="87"/>
    </location>
</feature>
<dbReference type="Proteomes" id="UP001596045">
    <property type="component" value="Unassembled WGS sequence"/>
</dbReference>
<evidence type="ECO:0000313" key="8">
    <source>
        <dbReference type="EMBL" id="MFC5473860.1"/>
    </source>
</evidence>
<proteinExistence type="inferred from homology"/>
<evidence type="ECO:0000256" key="1">
    <source>
        <dbReference type="ARBA" id="ARBA00004651"/>
    </source>
</evidence>
<comment type="caution">
    <text evidence="8">The sequence shown here is derived from an EMBL/GenBank/DDBJ whole genome shotgun (WGS) entry which is preliminary data.</text>
</comment>
<dbReference type="Pfam" id="PF07681">
    <property type="entry name" value="DoxX"/>
    <property type="match status" value="1"/>
</dbReference>
<sequence length="134" mass="14229">MKNADDLGKLVLRSTLAILILFHGVSKILNGPGFVVGLINNAGLPPVLAYGVYFGEVVAPLLILFGFWTRIGALLVIANMLTAFALVHSKQLLTLSDAGGWALELQGFFLFTAVTILLLGAGRYSVGGSNGRWN</sequence>
<keyword evidence="5 7" id="KW-1133">Transmembrane helix</keyword>
<dbReference type="PANTHER" id="PTHR33452">
    <property type="entry name" value="OXIDOREDUCTASE CATD-RELATED"/>
    <property type="match status" value="1"/>
</dbReference>
<protein>
    <submittedName>
        <fullName evidence="8">DoxX family protein</fullName>
    </submittedName>
</protein>
<gene>
    <name evidence="8" type="ORF">ACFPM8_07795</name>
</gene>
<organism evidence="8 9">
    <name type="scientific">Paraherbaspirillum soli</name>
    <dbReference type="NCBI Taxonomy" id="631222"/>
    <lineage>
        <taxon>Bacteria</taxon>
        <taxon>Pseudomonadati</taxon>
        <taxon>Pseudomonadota</taxon>
        <taxon>Betaproteobacteria</taxon>
        <taxon>Burkholderiales</taxon>
        <taxon>Oxalobacteraceae</taxon>
        <taxon>Paraherbaspirillum</taxon>
    </lineage>
</organism>
<feature type="transmembrane region" description="Helical" evidence="7">
    <location>
        <begin position="107"/>
        <end position="126"/>
    </location>
</feature>
<comment type="similarity">
    <text evidence="2">Belongs to the DoxX family.</text>
</comment>
<dbReference type="EMBL" id="JBHSMT010000013">
    <property type="protein sequence ID" value="MFC5473860.1"/>
    <property type="molecule type" value="Genomic_DNA"/>
</dbReference>
<keyword evidence="6 7" id="KW-0472">Membrane</keyword>
<dbReference type="InterPro" id="IPR051907">
    <property type="entry name" value="DoxX-like_oxidoreductase"/>
</dbReference>
<comment type="subcellular location">
    <subcellularLocation>
        <location evidence="1">Cell membrane</location>
        <topology evidence="1">Multi-pass membrane protein</topology>
    </subcellularLocation>
</comment>
<dbReference type="RefSeq" id="WP_378996761.1">
    <property type="nucleotide sequence ID" value="NZ_JBHSMT010000013.1"/>
</dbReference>
<accession>A0ABW0M8B1</accession>
<evidence type="ECO:0000256" key="4">
    <source>
        <dbReference type="ARBA" id="ARBA00022692"/>
    </source>
</evidence>
<evidence type="ECO:0000256" key="2">
    <source>
        <dbReference type="ARBA" id="ARBA00006679"/>
    </source>
</evidence>
<feature type="transmembrane region" description="Helical" evidence="7">
    <location>
        <begin position="7"/>
        <end position="25"/>
    </location>
</feature>
<evidence type="ECO:0000256" key="7">
    <source>
        <dbReference type="SAM" id="Phobius"/>
    </source>
</evidence>
<evidence type="ECO:0000256" key="5">
    <source>
        <dbReference type="ARBA" id="ARBA00022989"/>
    </source>
</evidence>
<keyword evidence="3" id="KW-1003">Cell membrane</keyword>
<keyword evidence="9" id="KW-1185">Reference proteome</keyword>
<keyword evidence="4 7" id="KW-0812">Transmembrane</keyword>
<reference evidence="9" key="1">
    <citation type="journal article" date="2019" name="Int. J. Syst. Evol. Microbiol.">
        <title>The Global Catalogue of Microorganisms (GCM) 10K type strain sequencing project: providing services to taxonomists for standard genome sequencing and annotation.</title>
        <authorList>
            <consortium name="The Broad Institute Genomics Platform"/>
            <consortium name="The Broad Institute Genome Sequencing Center for Infectious Disease"/>
            <person name="Wu L."/>
            <person name="Ma J."/>
        </authorList>
    </citation>
    <scope>NUCLEOTIDE SEQUENCE [LARGE SCALE GENOMIC DNA]</scope>
    <source>
        <strain evidence="9">JCM 17066</strain>
    </source>
</reference>
<evidence type="ECO:0000313" key="9">
    <source>
        <dbReference type="Proteomes" id="UP001596045"/>
    </source>
</evidence>